<feature type="transmembrane region" description="Helical" evidence="1">
    <location>
        <begin position="55"/>
        <end position="78"/>
    </location>
</feature>
<protein>
    <submittedName>
        <fullName evidence="2">Uncharacterized protein</fullName>
    </submittedName>
</protein>
<dbReference type="Proteomes" id="UP001164929">
    <property type="component" value="Chromosome 3"/>
</dbReference>
<keyword evidence="3" id="KW-1185">Reference proteome</keyword>
<evidence type="ECO:0000256" key="1">
    <source>
        <dbReference type="SAM" id="Phobius"/>
    </source>
</evidence>
<accession>A0AAD6R5Z9</accession>
<comment type="caution">
    <text evidence="2">The sequence shown here is derived from an EMBL/GenBank/DDBJ whole genome shotgun (WGS) entry which is preliminary data.</text>
</comment>
<reference evidence="2" key="1">
    <citation type="journal article" date="2023" name="Mol. Ecol. Resour.">
        <title>Chromosome-level genome assembly of a triploid poplar Populus alba 'Berolinensis'.</title>
        <authorList>
            <person name="Chen S."/>
            <person name="Yu Y."/>
            <person name="Wang X."/>
            <person name="Wang S."/>
            <person name="Zhang T."/>
            <person name="Zhou Y."/>
            <person name="He R."/>
            <person name="Meng N."/>
            <person name="Wang Y."/>
            <person name="Liu W."/>
            <person name="Liu Z."/>
            <person name="Liu J."/>
            <person name="Guo Q."/>
            <person name="Huang H."/>
            <person name="Sederoff R.R."/>
            <person name="Wang G."/>
            <person name="Qu G."/>
            <person name="Chen S."/>
        </authorList>
    </citation>
    <scope>NUCLEOTIDE SEQUENCE</scope>
    <source>
        <strain evidence="2">SC-2020</strain>
    </source>
</reference>
<sequence length="92" mass="9764">MQISQESQLQGREPVLVQQMWYLIAAPLAAVVEAIVAAASLVFAADEYQQTVEWYLIAAPLAAVVEAIVAAASLVFAADEYQQTVEVVAAAA</sequence>
<proteinExistence type="predicted"/>
<keyword evidence="1" id="KW-1133">Transmembrane helix</keyword>
<feature type="transmembrane region" description="Helical" evidence="1">
    <location>
        <begin position="20"/>
        <end position="43"/>
    </location>
</feature>
<dbReference type="AlphaFoldDB" id="A0AAD6R5Z9"/>
<organism evidence="2 3">
    <name type="scientific">Populus alba x Populus x berolinensis</name>
    <dbReference type="NCBI Taxonomy" id="444605"/>
    <lineage>
        <taxon>Eukaryota</taxon>
        <taxon>Viridiplantae</taxon>
        <taxon>Streptophyta</taxon>
        <taxon>Embryophyta</taxon>
        <taxon>Tracheophyta</taxon>
        <taxon>Spermatophyta</taxon>
        <taxon>Magnoliopsida</taxon>
        <taxon>eudicotyledons</taxon>
        <taxon>Gunneridae</taxon>
        <taxon>Pentapetalae</taxon>
        <taxon>rosids</taxon>
        <taxon>fabids</taxon>
        <taxon>Malpighiales</taxon>
        <taxon>Salicaceae</taxon>
        <taxon>Saliceae</taxon>
        <taxon>Populus</taxon>
    </lineage>
</organism>
<gene>
    <name evidence="2" type="ORF">NC653_008108</name>
</gene>
<keyword evidence="1" id="KW-0812">Transmembrane</keyword>
<dbReference type="EMBL" id="JAQIZT010000003">
    <property type="protein sequence ID" value="KAJ7002792.1"/>
    <property type="molecule type" value="Genomic_DNA"/>
</dbReference>
<evidence type="ECO:0000313" key="3">
    <source>
        <dbReference type="Proteomes" id="UP001164929"/>
    </source>
</evidence>
<keyword evidence="1" id="KW-0472">Membrane</keyword>
<evidence type="ECO:0000313" key="2">
    <source>
        <dbReference type="EMBL" id="KAJ7002792.1"/>
    </source>
</evidence>
<name>A0AAD6R5Z9_9ROSI</name>